<gene>
    <name evidence="6" type="ORF">AMR76_10035</name>
</gene>
<evidence type="ECO:0000256" key="1">
    <source>
        <dbReference type="ARBA" id="ARBA00004141"/>
    </source>
</evidence>
<dbReference type="Gene3D" id="1.20.1530.20">
    <property type="match status" value="1"/>
</dbReference>
<keyword evidence="4 5" id="KW-0472">Membrane</keyword>
<sequence length="318" mass="33281">MLRTITQLFPLWAVLFSVCAYVFPATFVSLKSQIVPLLTIIMLAMGLTLRPKDFLNVVANNKAIGIGLVLQFSVMPLAALLISVLLGFDPMLTIGMVLVGSVAGGTSSNVMCYLAKGDVALSITMTSISTLLGVALTPLLVELLAGQSVDVPALSMLMSLVKIVLVPVGVGLLLNVFLHSVTEKLEPILPLVSMVAIVLIIAIVVALNAEQLTTIGPIVAVAVILHNSIGLAAGYAICRALGFHESICRTVAFEVGLQNSGLATALAMKFFTPASAVAGTIFSIWHNLSGSLLAGYWAKRPLDHRAGATSSESASDTQ</sequence>
<dbReference type="Proteomes" id="UP000051221">
    <property type="component" value="Unassembled WGS sequence"/>
</dbReference>
<proteinExistence type="predicted"/>
<organism evidence="6 7">
    <name type="scientific">Vibrio furnissii</name>
    <dbReference type="NCBI Taxonomy" id="29494"/>
    <lineage>
        <taxon>Bacteria</taxon>
        <taxon>Pseudomonadati</taxon>
        <taxon>Pseudomonadota</taxon>
        <taxon>Gammaproteobacteria</taxon>
        <taxon>Vibrionales</taxon>
        <taxon>Vibrionaceae</taxon>
        <taxon>Vibrio</taxon>
    </lineage>
</organism>
<feature type="transmembrane region" description="Helical" evidence="5">
    <location>
        <begin position="34"/>
        <end position="51"/>
    </location>
</feature>
<dbReference type="EMBL" id="LKHS01000007">
    <property type="protein sequence ID" value="KQH86359.1"/>
    <property type="molecule type" value="Genomic_DNA"/>
</dbReference>
<name>A0A0Q2N3D7_VIBFU</name>
<dbReference type="Pfam" id="PF01758">
    <property type="entry name" value="SBF"/>
    <property type="match status" value="1"/>
</dbReference>
<dbReference type="PANTHER" id="PTHR10361:SF28">
    <property type="entry name" value="P3 PROTEIN-RELATED"/>
    <property type="match status" value="1"/>
</dbReference>
<keyword evidence="7" id="KW-1185">Reference proteome</keyword>
<dbReference type="InParanoid" id="A0A0Q2N3D7"/>
<accession>A0A0Q2N3D7</accession>
<evidence type="ECO:0000313" key="7">
    <source>
        <dbReference type="Proteomes" id="UP000051221"/>
    </source>
</evidence>
<dbReference type="InterPro" id="IPR004710">
    <property type="entry name" value="Bilac:Na_transpt"/>
</dbReference>
<dbReference type="GO" id="GO:0016020">
    <property type="term" value="C:membrane"/>
    <property type="evidence" value="ECO:0007669"/>
    <property type="project" value="UniProtKB-SubCell"/>
</dbReference>
<evidence type="ECO:0000313" key="6">
    <source>
        <dbReference type="EMBL" id="KQH86359.1"/>
    </source>
</evidence>
<keyword evidence="2 5" id="KW-0812">Transmembrane</keyword>
<feature type="transmembrane region" description="Helical" evidence="5">
    <location>
        <begin position="63"/>
        <end position="86"/>
    </location>
</feature>
<feature type="transmembrane region" description="Helical" evidence="5">
    <location>
        <begin position="153"/>
        <end position="176"/>
    </location>
</feature>
<evidence type="ECO:0000256" key="3">
    <source>
        <dbReference type="ARBA" id="ARBA00022989"/>
    </source>
</evidence>
<evidence type="ECO:0000256" key="2">
    <source>
        <dbReference type="ARBA" id="ARBA00022692"/>
    </source>
</evidence>
<comment type="caution">
    <text evidence="6">The sequence shown here is derived from an EMBL/GenBank/DDBJ whole genome shotgun (WGS) entry which is preliminary data.</text>
</comment>
<dbReference type="RefSeq" id="WP_055465981.1">
    <property type="nucleotide sequence ID" value="NZ_LKHS01000007.1"/>
</dbReference>
<feature type="transmembrane region" description="Helical" evidence="5">
    <location>
        <begin position="119"/>
        <end position="141"/>
    </location>
</feature>
<feature type="transmembrane region" description="Helical" evidence="5">
    <location>
        <begin position="215"/>
        <end position="237"/>
    </location>
</feature>
<dbReference type="InterPro" id="IPR002657">
    <property type="entry name" value="BilAc:Na_symport/Acr3"/>
</dbReference>
<comment type="subcellular location">
    <subcellularLocation>
        <location evidence="1">Membrane</location>
        <topology evidence="1">Multi-pass membrane protein</topology>
    </subcellularLocation>
</comment>
<dbReference type="PANTHER" id="PTHR10361">
    <property type="entry name" value="SODIUM-BILE ACID COTRANSPORTER"/>
    <property type="match status" value="1"/>
</dbReference>
<protein>
    <submittedName>
        <fullName evidence="6">Bile acid:sodium symporter</fullName>
    </submittedName>
</protein>
<feature type="transmembrane region" description="Helical" evidence="5">
    <location>
        <begin position="188"/>
        <end position="209"/>
    </location>
</feature>
<evidence type="ECO:0000256" key="4">
    <source>
        <dbReference type="ARBA" id="ARBA00023136"/>
    </source>
</evidence>
<dbReference type="AlphaFoldDB" id="A0A0Q2N3D7"/>
<reference evidence="6 7" key="1">
    <citation type="submission" date="2015-08" db="EMBL/GenBank/DDBJ databases">
        <title>Antibacterial properties of a collection of Vibrionaceae strains.</title>
        <authorList>
            <person name="Giubergia S."/>
        </authorList>
    </citation>
    <scope>NUCLEOTIDE SEQUENCE [LARGE SCALE GENOMIC DNA]</scope>
    <source>
        <strain evidence="6 7">S0821</strain>
    </source>
</reference>
<dbReference type="InterPro" id="IPR038770">
    <property type="entry name" value="Na+/solute_symporter_sf"/>
</dbReference>
<evidence type="ECO:0000256" key="5">
    <source>
        <dbReference type="SAM" id="Phobius"/>
    </source>
</evidence>
<feature type="transmembrane region" description="Helical" evidence="5">
    <location>
        <begin position="92"/>
        <end position="112"/>
    </location>
</feature>
<keyword evidence="3 5" id="KW-1133">Transmembrane helix</keyword>